<dbReference type="OMA" id="WTHEEIS"/>
<feature type="region of interest" description="Disordered" evidence="1">
    <location>
        <begin position="267"/>
        <end position="346"/>
    </location>
</feature>
<dbReference type="AlphaFoldDB" id="S7QDC5"/>
<evidence type="ECO:0000256" key="2">
    <source>
        <dbReference type="SAM" id="Phobius"/>
    </source>
</evidence>
<evidence type="ECO:0000313" key="4">
    <source>
        <dbReference type="Proteomes" id="UP000030669"/>
    </source>
</evidence>
<dbReference type="KEGG" id="gtr:GLOTRDRAFT_137727"/>
<evidence type="ECO:0000313" key="3">
    <source>
        <dbReference type="EMBL" id="EPQ57393.1"/>
    </source>
</evidence>
<organism evidence="3 4">
    <name type="scientific">Gloeophyllum trabeum (strain ATCC 11539 / FP-39264 / Madison 617)</name>
    <name type="common">Brown rot fungus</name>
    <dbReference type="NCBI Taxonomy" id="670483"/>
    <lineage>
        <taxon>Eukaryota</taxon>
        <taxon>Fungi</taxon>
        <taxon>Dikarya</taxon>
        <taxon>Basidiomycota</taxon>
        <taxon>Agaricomycotina</taxon>
        <taxon>Agaricomycetes</taxon>
        <taxon>Gloeophyllales</taxon>
        <taxon>Gloeophyllaceae</taxon>
        <taxon>Gloeophyllum</taxon>
    </lineage>
</organism>
<feature type="transmembrane region" description="Helical" evidence="2">
    <location>
        <begin position="152"/>
        <end position="176"/>
    </location>
</feature>
<dbReference type="RefSeq" id="XP_007864500.1">
    <property type="nucleotide sequence ID" value="XM_007866309.1"/>
</dbReference>
<protein>
    <submittedName>
        <fullName evidence="3">Uncharacterized protein</fullName>
    </submittedName>
</protein>
<name>S7QDC5_GLOTA</name>
<proteinExistence type="predicted"/>
<accession>S7QDC5</accession>
<keyword evidence="4" id="KW-1185">Reference proteome</keyword>
<reference evidence="3 4" key="1">
    <citation type="journal article" date="2012" name="Science">
        <title>The Paleozoic origin of enzymatic lignin decomposition reconstructed from 31 fungal genomes.</title>
        <authorList>
            <person name="Floudas D."/>
            <person name="Binder M."/>
            <person name="Riley R."/>
            <person name="Barry K."/>
            <person name="Blanchette R.A."/>
            <person name="Henrissat B."/>
            <person name="Martinez A.T."/>
            <person name="Otillar R."/>
            <person name="Spatafora J.W."/>
            <person name="Yadav J.S."/>
            <person name="Aerts A."/>
            <person name="Benoit I."/>
            <person name="Boyd A."/>
            <person name="Carlson A."/>
            <person name="Copeland A."/>
            <person name="Coutinho P.M."/>
            <person name="de Vries R.P."/>
            <person name="Ferreira P."/>
            <person name="Findley K."/>
            <person name="Foster B."/>
            <person name="Gaskell J."/>
            <person name="Glotzer D."/>
            <person name="Gorecki P."/>
            <person name="Heitman J."/>
            <person name="Hesse C."/>
            <person name="Hori C."/>
            <person name="Igarashi K."/>
            <person name="Jurgens J.A."/>
            <person name="Kallen N."/>
            <person name="Kersten P."/>
            <person name="Kohler A."/>
            <person name="Kuees U."/>
            <person name="Kumar T.K.A."/>
            <person name="Kuo A."/>
            <person name="LaButti K."/>
            <person name="Larrondo L.F."/>
            <person name="Lindquist E."/>
            <person name="Ling A."/>
            <person name="Lombard V."/>
            <person name="Lucas S."/>
            <person name="Lundell T."/>
            <person name="Martin R."/>
            <person name="McLaughlin D.J."/>
            <person name="Morgenstern I."/>
            <person name="Morin E."/>
            <person name="Murat C."/>
            <person name="Nagy L.G."/>
            <person name="Nolan M."/>
            <person name="Ohm R.A."/>
            <person name="Patyshakuliyeva A."/>
            <person name="Rokas A."/>
            <person name="Ruiz-Duenas F.J."/>
            <person name="Sabat G."/>
            <person name="Salamov A."/>
            <person name="Samejima M."/>
            <person name="Schmutz J."/>
            <person name="Slot J.C."/>
            <person name="St John F."/>
            <person name="Stenlid J."/>
            <person name="Sun H."/>
            <person name="Sun S."/>
            <person name="Syed K."/>
            <person name="Tsang A."/>
            <person name="Wiebenga A."/>
            <person name="Young D."/>
            <person name="Pisabarro A."/>
            <person name="Eastwood D.C."/>
            <person name="Martin F."/>
            <person name="Cullen D."/>
            <person name="Grigoriev I.V."/>
            <person name="Hibbett D.S."/>
        </authorList>
    </citation>
    <scope>NUCLEOTIDE SEQUENCE [LARGE SCALE GENOMIC DNA]</scope>
    <source>
        <strain evidence="3 4">ATCC 11539</strain>
    </source>
</reference>
<feature type="compositionally biased region" description="Polar residues" evidence="1">
    <location>
        <begin position="311"/>
        <end position="328"/>
    </location>
</feature>
<keyword evidence="2" id="KW-1133">Transmembrane helix</keyword>
<sequence length="346" mass="37823">MSFHFKDFIRGIWRREQFCCCLPVRFGVICMSTVGIAITGVLTIALWHEVASNMMTAHANSVLIVAGVVETLLCLASILGLAGAIARKQLFIAMYTYFLYGHFLLNVGVAGYLFWMITHAEQSDVVKACKEAITNSQAQAQCTGLLEITKTIFLVVGFTVLFTELYGALIATRYLLQLKGQKREMRNSRMLARRSRQSGYASLASLDSGSSPYNKEFNPYATYEGNASSSLSTRYVELSDETKVPPAYADEEAGYGGGRWSHEQLQQYEKSASPDLPEPAVPSSDPRGQPTIAAPVARPATTFSPEALYYSTAQSPDHTQSTKSSHGSRVSFLPSPPGSRHTPTGS</sequence>
<dbReference type="Proteomes" id="UP000030669">
    <property type="component" value="Unassembled WGS sequence"/>
</dbReference>
<evidence type="ECO:0000256" key="1">
    <source>
        <dbReference type="SAM" id="MobiDB-lite"/>
    </source>
</evidence>
<keyword evidence="2" id="KW-0472">Membrane</keyword>
<feature type="transmembrane region" description="Helical" evidence="2">
    <location>
        <begin position="97"/>
        <end position="117"/>
    </location>
</feature>
<dbReference type="STRING" id="670483.S7QDC5"/>
<keyword evidence="2" id="KW-0812">Transmembrane</keyword>
<feature type="transmembrane region" description="Helical" evidence="2">
    <location>
        <begin position="59"/>
        <end position="85"/>
    </location>
</feature>
<gene>
    <name evidence="3" type="ORF">GLOTRDRAFT_137727</name>
</gene>
<dbReference type="eggNOG" id="ENOG502SN2H">
    <property type="taxonomic scope" value="Eukaryota"/>
</dbReference>
<dbReference type="OrthoDB" id="3249582at2759"/>
<dbReference type="EMBL" id="KB469299">
    <property type="protein sequence ID" value="EPQ57393.1"/>
    <property type="molecule type" value="Genomic_DNA"/>
</dbReference>
<dbReference type="GeneID" id="19303824"/>
<dbReference type="HOGENOM" id="CLU_063499_0_0_1"/>
<feature type="transmembrane region" description="Helical" evidence="2">
    <location>
        <begin position="21"/>
        <end position="47"/>
    </location>
</feature>